<proteinExistence type="predicted"/>
<name>A0A5Q3Q598_9PSEU</name>
<feature type="DNA-binding region" description="H-T-H motif" evidence="4">
    <location>
        <begin position="57"/>
        <end position="76"/>
    </location>
</feature>
<dbReference type="Pfam" id="PF21313">
    <property type="entry name" value="EthR_C"/>
    <property type="match status" value="1"/>
</dbReference>
<evidence type="ECO:0000256" key="2">
    <source>
        <dbReference type="ARBA" id="ARBA00023125"/>
    </source>
</evidence>
<dbReference type="Gene3D" id="1.10.10.60">
    <property type="entry name" value="Homeodomain-like"/>
    <property type="match status" value="1"/>
</dbReference>
<evidence type="ECO:0000313" key="7">
    <source>
        <dbReference type="EMBL" id="QGK69000.1"/>
    </source>
</evidence>
<dbReference type="GO" id="GO:0000976">
    <property type="term" value="F:transcription cis-regulatory region binding"/>
    <property type="evidence" value="ECO:0007669"/>
    <property type="project" value="TreeGrafter"/>
</dbReference>
<gene>
    <name evidence="7" type="ORF">GIY23_05130</name>
</gene>
<dbReference type="AlphaFoldDB" id="A0A5Q3Q598"/>
<evidence type="ECO:0000259" key="6">
    <source>
        <dbReference type="PROSITE" id="PS50977"/>
    </source>
</evidence>
<protein>
    <submittedName>
        <fullName evidence="7">TetR family transcriptional regulator</fullName>
    </submittedName>
</protein>
<dbReference type="GO" id="GO:0003700">
    <property type="term" value="F:DNA-binding transcription factor activity"/>
    <property type="evidence" value="ECO:0007669"/>
    <property type="project" value="TreeGrafter"/>
</dbReference>
<sequence>MTNGSRGRRRRGDEIPALVESSSLREQPSTARGARTRAALVAAARVVFERDGYFGSRLTDISAEANCSTGSFYTYFTSKDEILLAVIEDAQHDMLHPGTPHLAPEDSSPAAVIEASNRAYFEAYRRHAKLMLILDQLAASNAEFRELRRRRGKAFADRNARAIKDLQDKGLADTDVDAGMAARALSGMVSRMAFYSFAMEENYPLGTLVETTTKLWLNALNMTDDR</sequence>
<organism evidence="7 8">
    <name type="scientific">Allosaccharopolyspora coralli</name>
    <dbReference type="NCBI Taxonomy" id="2665642"/>
    <lineage>
        <taxon>Bacteria</taxon>
        <taxon>Bacillati</taxon>
        <taxon>Actinomycetota</taxon>
        <taxon>Actinomycetes</taxon>
        <taxon>Pseudonocardiales</taxon>
        <taxon>Pseudonocardiaceae</taxon>
        <taxon>Allosaccharopolyspora</taxon>
    </lineage>
</organism>
<keyword evidence="2 4" id="KW-0238">DNA-binding</keyword>
<dbReference type="InterPro" id="IPR049397">
    <property type="entry name" value="EthR_C"/>
</dbReference>
<dbReference type="PANTHER" id="PTHR30055">
    <property type="entry name" value="HTH-TYPE TRANSCRIPTIONAL REGULATOR RUTR"/>
    <property type="match status" value="1"/>
</dbReference>
<keyword evidence="1" id="KW-0805">Transcription regulation</keyword>
<dbReference type="SUPFAM" id="SSF46689">
    <property type="entry name" value="Homeodomain-like"/>
    <property type="match status" value="1"/>
</dbReference>
<dbReference type="Pfam" id="PF00440">
    <property type="entry name" value="TetR_N"/>
    <property type="match status" value="1"/>
</dbReference>
<evidence type="ECO:0000256" key="3">
    <source>
        <dbReference type="ARBA" id="ARBA00023163"/>
    </source>
</evidence>
<keyword evidence="3" id="KW-0804">Transcription</keyword>
<feature type="compositionally biased region" description="Basic residues" evidence="5">
    <location>
        <begin position="1"/>
        <end position="10"/>
    </location>
</feature>
<evidence type="ECO:0000256" key="4">
    <source>
        <dbReference type="PROSITE-ProRule" id="PRU00335"/>
    </source>
</evidence>
<reference evidence="8" key="1">
    <citation type="submission" date="2019-11" db="EMBL/GenBank/DDBJ databases">
        <title>The complete genome sequence of Saccharopolyspora sp. E2A.</title>
        <authorList>
            <person name="Zhang G."/>
        </authorList>
    </citation>
    <scope>NUCLEOTIDE SEQUENCE [LARGE SCALE GENOMIC DNA]</scope>
    <source>
        <strain evidence="8">E2A</strain>
    </source>
</reference>
<feature type="region of interest" description="Disordered" evidence="5">
    <location>
        <begin position="1"/>
        <end position="32"/>
    </location>
</feature>
<dbReference type="InterPro" id="IPR001647">
    <property type="entry name" value="HTH_TetR"/>
</dbReference>
<dbReference type="InterPro" id="IPR009057">
    <property type="entry name" value="Homeodomain-like_sf"/>
</dbReference>
<feature type="compositionally biased region" description="Polar residues" evidence="5">
    <location>
        <begin position="20"/>
        <end position="30"/>
    </location>
</feature>
<dbReference type="KEGG" id="sace:GIY23_05130"/>
<keyword evidence="8" id="KW-1185">Reference proteome</keyword>
<dbReference type="RefSeq" id="WP_154075601.1">
    <property type="nucleotide sequence ID" value="NZ_CP045929.1"/>
</dbReference>
<dbReference type="InterPro" id="IPR050109">
    <property type="entry name" value="HTH-type_TetR-like_transc_reg"/>
</dbReference>
<dbReference type="InterPro" id="IPR036271">
    <property type="entry name" value="Tet_transcr_reg_TetR-rel_C_sf"/>
</dbReference>
<dbReference type="PRINTS" id="PR00455">
    <property type="entry name" value="HTHTETR"/>
</dbReference>
<evidence type="ECO:0000256" key="1">
    <source>
        <dbReference type="ARBA" id="ARBA00023015"/>
    </source>
</evidence>
<dbReference type="Proteomes" id="UP000371041">
    <property type="component" value="Chromosome"/>
</dbReference>
<evidence type="ECO:0000256" key="5">
    <source>
        <dbReference type="SAM" id="MobiDB-lite"/>
    </source>
</evidence>
<feature type="domain" description="HTH tetR-type" evidence="6">
    <location>
        <begin position="34"/>
        <end position="94"/>
    </location>
</feature>
<dbReference type="PANTHER" id="PTHR30055:SF234">
    <property type="entry name" value="HTH-TYPE TRANSCRIPTIONAL REGULATOR BETI"/>
    <property type="match status" value="1"/>
</dbReference>
<dbReference type="EMBL" id="CP045929">
    <property type="protein sequence ID" value="QGK69000.1"/>
    <property type="molecule type" value="Genomic_DNA"/>
</dbReference>
<evidence type="ECO:0000313" key="8">
    <source>
        <dbReference type="Proteomes" id="UP000371041"/>
    </source>
</evidence>
<accession>A0A5Q3Q598</accession>
<dbReference type="Gene3D" id="1.10.357.10">
    <property type="entry name" value="Tetracycline Repressor, domain 2"/>
    <property type="match status" value="1"/>
</dbReference>
<dbReference type="SUPFAM" id="SSF48498">
    <property type="entry name" value="Tetracyclin repressor-like, C-terminal domain"/>
    <property type="match status" value="1"/>
</dbReference>
<dbReference type="PROSITE" id="PS50977">
    <property type="entry name" value="HTH_TETR_2"/>
    <property type="match status" value="1"/>
</dbReference>